<evidence type="ECO:0000256" key="6">
    <source>
        <dbReference type="RuleBase" id="RU368066"/>
    </source>
</evidence>
<evidence type="ECO:0000256" key="1">
    <source>
        <dbReference type="ARBA" id="ARBA00004141"/>
    </source>
</evidence>
<proteinExistence type="inferred from homology"/>
<comment type="function">
    <text evidence="6">Choline transporter.</text>
</comment>
<keyword evidence="5 6" id="KW-0472">Membrane</keyword>
<dbReference type="GO" id="GO:0022857">
    <property type="term" value="F:transmembrane transporter activity"/>
    <property type="evidence" value="ECO:0007669"/>
    <property type="project" value="UniProtKB-UniRule"/>
</dbReference>
<sequence>MASSSSSTQPQVHQQTLHIQAQDSSFTNTTTVTGQAVKWIFQILFFLQLLLISALVIFITRYDTDRTSDSSTIHHFHPHKWYPPILASTLCAAVLGFTWQFIIACYPKKAFIAAFWLSPLLALAMGIMFMLFATAWSWIPGLFSLLYAAIQSIYGLWVNNNNRFKYATEMFQDSIYYPPAKTKCFTFLSVIVATLYCGFLVYGVGGARAIENKTKLTDICVFVIILSLIWTMQVMKNAMQVTISRVKYIFFTNHRDMKIGNAFCDTIKHLIGSISLGSILVPVIVFFRGFARSQHLLGGKDGDCMFSCDTCAMGLAALLVSCGNRWGFVHVGVYNKGFVQASSDTWEMFMRVGLQELIDLDLTGAFCFLSGVAVGAICCLVSGIWSVIVYKDYAMELSIYAFIIGYFICRLAISWQQASVSAYYVAYAQNPQDMQFEQTIKARLEQLRRSHLQSPITAELEEIRRSYLQSP</sequence>
<dbReference type="AlphaFoldDB" id="A0A9D4XAJ3"/>
<feature type="transmembrane region" description="Helical" evidence="6">
    <location>
        <begin position="397"/>
        <end position="413"/>
    </location>
</feature>
<feature type="transmembrane region" description="Helical" evidence="6">
    <location>
        <begin position="270"/>
        <end position="291"/>
    </location>
</feature>
<dbReference type="OrthoDB" id="44736at2759"/>
<evidence type="ECO:0000256" key="4">
    <source>
        <dbReference type="ARBA" id="ARBA00022989"/>
    </source>
</evidence>
<dbReference type="Pfam" id="PF04515">
    <property type="entry name" value="Choline_transpo"/>
    <property type="match status" value="1"/>
</dbReference>
<feature type="transmembrane region" description="Helical" evidence="6">
    <location>
        <begin position="360"/>
        <end position="385"/>
    </location>
</feature>
<keyword evidence="3 6" id="KW-0812">Transmembrane</keyword>
<feature type="transmembrane region" description="Helical" evidence="6">
    <location>
        <begin position="216"/>
        <end position="235"/>
    </location>
</feature>
<evidence type="ECO:0000313" key="7">
    <source>
        <dbReference type="EMBL" id="KAI5417554.1"/>
    </source>
</evidence>
<evidence type="ECO:0000313" key="8">
    <source>
        <dbReference type="Proteomes" id="UP001058974"/>
    </source>
</evidence>
<accession>A0A9D4XAJ3</accession>
<keyword evidence="8" id="KW-1185">Reference proteome</keyword>
<dbReference type="Gramene" id="Psat04G0223900-T1">
    <property type="protein sequence ID" value="KAI5417554.1"/>
    <property type="gene ID" value="KIW84_042239"/>
</dbReference>
<gene>
    <name evidence="7" type="ORF">KIW84_042239</name>
</gene>
<protein>
    <recommendedName>
        <fullName evidence="6">Choline transporter-like protein</fullName>
    </recommendedName>
</protein>
<name>A0A9D4XAJ3_PEA</name>
<feature type="transmembrane region" description="Helical" evidence="6">
    <location>
        <begin position="138"/>
        <end position="157"/>
    </location>
</feature>
<feature type="transmembrane region" description="Helical" evidence="6">
    <location>
        <begin position="81"/>
        <end position="104"/>
    </location>
</feature>
<dbReference type="EMBL" id="JAMSHJ010000004">
    <property type="protein sequence ID" value="KAI5417554.1"/>
    <property type="molecule type" value="Genomic_DNA"/>
</dbReference>
<dbReference type="InterPro" id="IPR007603">
    <property type="entry name" value="Choline_transptr-like"/>
</dbReference>
<evidence type="ECO:0000256" key="5">
    <source>
        <dbReference type="ARBA" id="ARBA00023136"/>
    </source>
</evidence>
<comment type="similarity">
    <text evidence="2 6">Belongs to the CTL (choline transporter-like) family.</text>
</comment>
<organism evidence="7 8">
    <name type="scientific">Pisum sativum</name>
    <name type="common">Garden pea</name>
    <name type="synonym">Lathyrus oleraceus</name>
    <dbReference type="NCBI Taxonomy" id="3888"/>
    <lineage>
        <taxon>Eukaryota</taxon>
        <taxon>Viridiplantae</taxon>
        <taxon>Streptophyta</taxon>
        <taxon>Embryophyta</taxon>
        <taxon>Tracheophyta</taxon>
        <taxon>Spermatophyta</taxon>
        <taxon>Magnoliopsida</taxon>
        <taxon>eudicotyledons</taxon>
        <taxon>Gunneridae</taxon>
        <taxon>Pentapetalae</taxon>
        <taxon>rosids</taxon>
        <taxon>fabids</taxon>
        <taxon>Fabales</taxon>
        <taxon>Fabaceae</taxon>
        <taxon>Papilionoideae</taxon>
        <taxon>50 kb inversion clade</taxon>
        <taxon>NPAAA clade</taxon>
        <taxon>Hologalegina</taxon>
        <taxon>IRL clade</taxon>
        <taxon>Fabeae</taxon>
        <taxon>Lathyrus</taxon>
    </lineage>
</organism>
<evidence type="ECO:0000256" key="2">
    <source>
        <dbReference type="ARBA" id="ARBA00007168"/>
    </source>
</evidence>
<reference evidence="7 8" key="1">
    <citation type="journal article" date="2022" name="Nat. Genet.">
        <title>Improved pea reference genome and pan-genome highlight genomic features and evolutionary characteristics.</title>
        <authorList>
            <person name="Yang T."/>
            <person name="Liu R."/>
            <person name="Luo Y."/>
            <person name="Hu S."/>
            <person name="Wang D."/>
            <person name="Wang C."/>
            <person name="Pandey M.K."/>
            <person name="Ge S."/>
            <person name="Xu Q."/>
            <person name="Li N."/>
            <person name="Li G."/>
            <person name="Huang Y."/>
            <person name="Saxena R.K."/>
            <person name="Ji Y."/>
            <person name="Li M."/>
            <person name="Yan X."/>
            <person name="He Y."/>
            <person name="Liu Y."/>
            <person name="Wang X."/>
            <person name="Xiang C."/>
            <person name="Varshney R.K."/>
            <person name="Ding H."/>
            <person name="Gao S."/>
            <person name="Zong X."/>
        </authorList>
    </citation>
    <scope>NUCLEOTIDE SEQUENCE [LARGE SCALE GENOMIC DNA]</scope>
    <source>
        <strain evidence="7 8">cv. Zhongwan 6</strain>
    </source>
</reference>
<feature type="transmembrane region" description="Helical" evidence="6">
    <location>
        <begin position="185"/>
        <end position="204"/>
    </location>
</feature>
<comment type="caution">
    <text evidence="7">The sequence shown here is derived from an EMBL/GenBank/DDBJ whole genome shotgun (WGS) entry which is preliminary data.</text>
</comment>
<comment type="subcellular location">
    <subcellularLocation>
        <location evidence="6">Cell membrane</location>
        <topology evidence="6">Multi-pass membrane protein</topology>
    </subcellularLocation>
    <subcellularLocation>
        <location evidence="1">Membrane</location>
        <topology evidence="1">Multi-pass membrane protein</topology>
    </subcellularLocation>
</comment>
<feature type="transmembrane region" description="Helical" evidence="6">
    <location>
        <begin position="39"/>
        <end position="60"/>
    </location>
</feature>
<dbReference type="PANTHER" id="PTHR12385">
    <property type="entry name" value="CHOLINE TRANSPORTER-LIKE (SLC FAMILY 44)"/>
    <property type="match status" value="1"/>
</dbReference>
<dbReference type="PANTHER" id="PTHR12385:SF84">
    <property type="entry name" value="CHOLINE TRANSPORTER-LIKE PROTEIN"/>
    <property type="match status" value="1"/>
</dbReference>
<feature type="transmembrane region" description="Helical" evidence="6">
    <location>
        <begin position="110"/>
        <end position="131"/>
    </location>
</feature>
<evidence type="ECO:0000256" key="3">
    <source>
        <dbReference type="ARBA" id="ARBA00022692"/>
    </source>
</evidence>
<dbReference type="GO" id="GO:0005886">
    <property type="term" value="C:plasma membrane"/>
    <property type="evidence" value="ECO:0007669"/>
    <property type="project" value="UniProtKB-SubCell"/>
</dbReference>
<keyword evidence="4 6" id="KW-1133">Transmembrane helix</keyword>
<dbReference type="Proteomes" id="UP001058974">
    <property type="component" value="Chromosome 4"/>
</dbReference>